<dbReference type="OrthoDB" id="9804047at2"/>
<dbReference type="EMBL" id="FOAN01000005">
    <property type="protein sequence ID" value="SEL77343.1"/>
    <property type="molecule type" value="Genomic_DNA"/>
</dbReference>
<dbReference type="PANTHER" id="PTHR12110:SF41">
    <property type="entry name" value="INOSOSE DEHYDRATASE"/>
    <property type="match status" value="1"/>
</dbReference>
<accession>A0A1H7SXN8</accession>
<keyword evidence="3" id="KW-1185">Reference proteome</keyword>
<dbReference type="STRING" id="1036779.SAMN04515666_105269"/>
<dbReference type="PANTHER" id="PTHR12110">
    <property type="entry name" value="HYDROXYPYRUVATE ISOMERASE"/>
    <property type="match status" value="1"/>
</dbReference>
<organism evidence="2 3">
    <name type="scientific">Bosea lupini</name>
    <dbReference type="NCBI Taxonomy" id="1036779"/>
    <lineage>
        <taxon>Bacteria</taxon>
        <taxon>Pseudomonadati</taxon>
        <taxon>Pseudomonadota</taxon>
        <taxon>Alphaproteobacteria</taxon>
        <taxon>Hyphomicrobiales</taxon>
        <taxon>Boseaceae</taxon>
        <taxon>Bosea</taxon>
    </lineage>
</organism>
<dbReference type="InterPro" id="IPR036237">
    <property type="entry name" value="Xyl_isomerase-like_sf"/>
</dbReference>
<evidence type="ECO:0000313" key="3">
    <source>
        <dbReference type="Proteomes" id="UP000199664"/>
    </source>
</evidence>
<dbReference type="Proteomes" id="UP000199664">
    <property type="component" value="Unassembled WGS sequence"/>
</dbReference>
<evidence type="ECO:0000259" key="1">
    <source>
        <dbReference type="Pfam" id="PF01261"/>
    </source>
</evidence>
<feature type="domain" description="Xylose isomerase-like TIM barrel" evidence="1">
    <location>
        <begin position="30"/>
        <end position="291"/>
    </location>
</feature>
<sequence length="299" mass="32525">MPIRIGANPIGWSNDDLQDIGGATPLETCLAEAREAGFVGMELGHKFPREPNALKAALDPFGMACISGWYSAELLKRDADEEMEHLRAHLDLLKAMGSTVLVFAETSNAIHGDRSKPLSQRPVMAAGDWAQFGRRITEVAERTLAEGVRLVYHHHMGTIVESEADIDAFMAATGEAAHLLLDTGHATWGGADPVKLAQRYRARISHVHAKDVRKGVMEQARKEDWSFLDAILGKGQELGVYTVPGDGMVDYPAVFKALPGYSGWVVVEAEQDPQKAHPLTYAKKGVAHLKQSLKEAGLA</sequence>
<proteinExistence type="predicted"/>
<dbReference type="RefSeq" id="WP_091836600.1">
    <property type="nucleotide sequence ID" value="NZ_FOAN01000005.1"/>
</dbReference>
<dbReference type="Pfam" id="PF01261">
    <property type="entry name" value="AP_endonuc_2"/>
    <property type="match status" value="1"/>
</dbReference>
<gene>
    <name evidence="2" type="ORF">SAMN04515666_105269</name>
</gene>
<dbReference type="InterPro" id="IPR013022">
    <property type="entry name" value="Xyl_isomerase-like_TIM-brl"/>
</dbReference>
<evidence type="ECO:0000313" key="2">
    <source>
        <dbReference type="EMBL" id="SEL77343.1"/>
    </source>
</evidence>
<protein>
    <submittedName>
        <fullName evidence="2">2-keto-myo-inositol dehydratase</fullName>
    </submittedName>
</protein>
<dbReference type="Gene3D" id="3.20.20.150">
    <property type="entry name" value="Divalent-metal-dependent TIM barrel enzymes"/>
    <property type="match status" value="1"/>
</dbReference>
<dbReference type="SUPFAM" id="SSF51658">
    <property type="entry name" value="Xylose isomerase-like"/>
    <property type="match status" value="1"/>
</dbReference>
<name>A0A1H7SXN8_9HYPH</name>
<dbReference type="InterPro" id="IPR030823">
    <property type="entry name" value="IolE/MocC"/>
</dbReference>
<dbReference type="InterPro" id="IPR050312">
    <property type="entry name" value="IolE/XylAMocC-like"/>
</dbReference>
<dbReference type="AlphaFoldDB" id="A0A1H7SXN8"/>
<reference evidence="3" key="1">
    <citation type="submission" date="2016-10" db="EMBL/GenBank/DDBJ databases">
        <authorList>
            <person name="Varghese N."/>
            <person name="Submissions S."/>
        </authorList>
    </citation>
    <scope>NUCLEOTIDE SEQUENCE [LARGE SCALE GENOMIC DNA]</scope>
    <source>
        <strain evidence="3">LMG 26383,CCUG 61248,R- 45681</strain>
    </source>
</reference>
<dbReference type="NCBIfam" id="TIGR04379">
    <property type="entry name" value="myo_inos_iolE"/>
    <property type="match status" value="1"/>
</dbReference>